<dbReference type="InterPro" id="IPR009057">
    <property type="entry name" value="Homeodomain-like_sf"/>
</dbReference>
<dbReference type="VEuPathDB" id="VectorBase:MDOA001255"/>
<feature type="compositionally biased region" description="Low complexity" evidence="8">
    <location>
        <begin position="380"/>
        <end position="402"/>
    </location>
</feature>
<dbReference type="InterPro" id="IPR051839">
    <property type="entry name" value="RD_transcriptional_regulator"/>
</dbReference>
<keyword evidence="4" id="KW-0805">Transcription regulation</keyword>
<dbReference type="Gene3D" id="1.10.10.10">
    <property type="entry name" value="Winged helix-like DNA-binding domain superfamily/Winged helix DNA-binding domain"/>
    <property type="match status" value="1"/>
</dbReference>
<evidence type="ECO:0000256" key="1">
    <source>
        <dbReference type="ARBA" id="ARBA00004123"/>
    </source>
</evidence>
<sequence length="417" mass="45783">MDTSVYRHMNIGMNTRGKRPLRNMTPSDKVRAIQRIHNGETKASVSRDIGVPESTLRGWCKNEQKLRFMCRQLDASDQLNFALGVENPPEKRFRCSSHIQSTHASNDFLYSRLSLNGFPFSSNNFILEKNPITDIINKHIDAGNDQKQFKDSFIQQSSLVMPDVGLLNRACPQLPLMPNSNFLPLLRSNSGLQNDSRSFEVGKVRTALRTPDVSKVNVSPSSKKCSINCVPSSGMKNLLPADDNPKANTLSAYTKDKKLKSISSLVPDIQIESGSLFGQIQIPTTINSDTESTLIEWCKLFNASLNFLALAAAAASLHPNTAGSTTVASADSILPADKTDSNADGKLQISIEQSPIPVIYTNSDLSNDSYFDSEPEDLSVRSTASKVSSSSNSRSQSPRLLSTSPIQMTSFQNHVDH</sequence>
<dbReference type="eggNOG" id="ENOG502S5K1">
    <property type="taxonomic scope" value="Eukaryota"/>
</dbReference>
<proteinExistence type="predicted"/>
<keyword evidence="5 7" id="KW-0238">DNA-binding</keyword>
<keyword evidence="7" id="KW-0539">Nucleus</keyword>
<dbReference type="RefSeq" id="XP_005190287.2">
    <property type="nucleotide sequence ID" value="XM_005190230.4"/>
</dbReference>
<dbReference type="InterPro" id="IPR036388">
    <property type="entry name" value="WH-like_DNA-bd_sf"/>
</dbReference>
<feature type="DNA-binding region" description="H-T-H motif" evidence="7">
    <location>
        <begin position="42"/>
        <end position="62"/>
    </location>
</feature>
<dbReference type="PROSITE" id="PS50960">
    <property type="entry name" value="HTH_PSQ"/>
    <property type="match status" value="1"/>
</dbReference>
<accession>A0A9J7I6H6</accession>
<evidence type="ECO:0000256" key="2">
    <source>
        <dbReference type="ARBA" id="ARBA00022473"/>
    </source>
</evidence>
<dbReference type="PANTHER" id="PTHR33215">
    <property type="entry name" value="PROTEIN DISTAL ANTENNA"/>
    <property type="match status" value="1"/>
</dbReference>
<dbReference type="PANTHER" id="PTHR33215:SF13">
    <property type="entry name" value="PROTEIN DISTAL ANTENNA"/>
    <property type="match status" value="1"/>
</dbReference>
<dbReference type="InterPro" id="IPR007889">
    <property type="entry name" value="HTH_Psq"/>
</dbReference>
<feature type="domain" description="HTH psq-type" evidence="9">
    <location>
        <begin position="15"/>
        <end position="66"/>
    </location>
</feature>
<evidence type="ECO:0000256" key="8">
    <source>
        <dbReference type="SAM" id="MobiDB-lite"/>
    </source>
</evidence>
<evidence type="ECO:0000256" key="7">
    <source>
        <dbReference type="PROSITE-ProRule" id="PRU00320"/>
    </source>
</evidence>
<keyword evidence="3" id="KW-0597">Phosphoprotein</keyword>
<dbReference type="Proteomes" id="UP001652621">
    <property type="component" value="Unplaced"/>
</dbReference>
<dbReference type="GeneID" id="101892071"/>
<gene>
    <name evidence="11" type="primary">LOC101892071</name>
</gene>
<feature type="compositionally biased region" description="Polar residues" evidence="8">
    <location>
        <begin position="403"/>
        <end position="417"/>
    </location>
</feature>
<name>A0A9J7I6H6_MUSDO</name>
<dbReference type="Pfam" id="PF04218">
    <property type="entry name" value="CENP-B_N"/>
    <property type="match status" value="1"/>
</dbReference>
<keyword evidence="2" id="KW-0217">Developmental protein</keyword>
<evidence type="ECO:0000256" key="4">
    <source>
        <dbReference type="ARBA" id="ARBA00023015"/>
    </source>
</evidence>
<evidence type="ECO:0000259" key="9">
    <source>
        <dbReference type="PROSITE" id="PS50960"/>
    </source>
</evidence>
<evidence type="ECO:0000313" key="10">
    <source>
        <dbReference type="Proteomes" id="UP001652621"/>
    </source>
</evidence>
<dbReference type="VEuPathDB" id="VectorBase:MDOMA2_012723"/>
<evidence type="ECO:0000256" key="6">
    <source>
        <dbReference type="ARBA" id="ARBA00023163"/>
    </source>
</evidence>
<reference evidence="11" key="1">
    <citation type="submission" date="2025-08" db="UniProtKB">
        <authorList>
            <consortium name="RefSeq"/>
        </authorList>
    </citation>
    <scope>IDENTIFICATION</scope>
    <source>
        <strain evidence="11">Aabys</strain>
        <tissue evidence="11">Whole body</tissue>
    </source>
</reference>
<comment type="subcellular location">
    <subcellularLocation>
        <location evidence="1 7">Nucleus</location>
    </subcellularLocation>
</comment>
<evidence type="ECO:0000256" key="5">
    <source>
        <dbReference type="ARBA" id="ARBA00023125"/>
    </source>
</evidence>
<dbReference type="SUPFAM" id="SSF46689">
    <property type="entry name" value="Homeodomain-like"/>
    <property type="match status" value="1"/>
</dbReference>
<organism evidence="10 11">
    <name type="scientific">Musca domestica</name>
    <name type="common">House fly</name>
    <dbReference type="NCBI Taxonomy" id="7370"/>
    <lineage>
        <taxon>Eukaryota</taxon>
        <taxon>Metazoa</taxon>
        <taxon>Ecdysozoa</taxon>
        <taxon>Arthropoda</taxon>
        <taxon>Hexapoda</taxon>
        <taxon>Insecta</taxon>
        <taxon>Pterygota</taxon>
        <taxon>Neoptera</taxon>
        <taxon>Endopterygota</taxon>
        <taxon>Diptera</taxon>
        <taxon>Brachycera</taxon>
        <taxon>Muscomorpha</taxon>
        <taxon>Muscoidea</taxon>
        <taxon>Muscidae</taxon>
        <taxon>Musca</taxon>
    </lineage>
</organism>
<dbReference type="OrthoDB" id="6624814at2759"/>
<keyword evidence="6" id="KW-0804">Transcription</keyword>
<evidence type="ECO:0000256" key="3">
    <source>
        <dbReference type="ARBA" id="ARBA00022553"/>
    </source>
</evidence>
<evidence type="ECO:0000313" key="11">
    <source>
        <dbReference type="RefSeq" id="XP_005190287.2"/>
    </source>
</evidence>
<protein>
    <submittedName>
        <fullName evidence="11">Protein distal antenna-related</fullName>
    </submittedName>
</protein>
<keyword evidence="10" id="KW-1185">Reference proteome</keyword>
<feature type="region of interest" description="Disordered" evidence="8">
    <location>
        <begin position="371"/>
        <end position="417"/>
    </location>
</feature>